<proteinExistence type="predicted"/>
<evidence type="ECO:0000313" key="2">
    <source>
        <dbReference type="Proteomes" id="UP000254326"/>
    </source>
</evidence>
<name>A0A370U7D8_9GAMM</name>
<dbReference type="AlphaFoldDB" id="A0A370U7D8"/>
<gene>
    <name evidence="1" type="ORF">DN730_13245</name>
</gene>
<dbReference type="EMBL" id="QKRA01000006">
    <property type="protein sequence ID" value="RDL43706.1"/>
    <property type="molecule type" value="Genomic_DNA"/>
</dbReference>
<evidence type="ECO:0000313" key="1">
    <source>
        <dbReference type="EMBL" id="RDL43706.1"/>
    </source>
</evidence>
<keyword evidence="2" id="KW-1185">Reference proteome</keyword>
<reference evidence="1 2" key="1">
    <citation type="submission" date="2018-06" db="EMBL/GenBank/DDBJ databases">
        <title>Marinomonas sp. YLB-05 draft genome sequence.</title>
        <authorList>
            <person name="Yu L."/>
            <person name="Tang X."/>
        </authorList>
    </citation>
    <scope>NUCLEOTIDE SEQUENCE [LARGE SCALE GENOMIC DNA]</scope>
    <source>
        <strain evidence="1 2">YLB-05</strain>
    </source>
</reference>
<dbReference type="Proteomes" id="UP000254326">
    <property type="component" value="Unassembled WGS sequence"/>
</dbReference>
<comment type="caution">
    <text evidence="1">The sequence shown here is derived from an EMBL/GenBank/DDBJ whole genome shotgun (WGS) entry which is preliminary data.</text>
</comment>
<sequence>MTPLEEQRKQLLAWMLLFPPDPVLKKIATSYHAMQPKREVINVKPAKNQRPRQSELPFIQFFSV</sequence>
<organism evidence="1 2">
    <name type="scientific">Marinomonas piezotolerans</name>
    <dbReference type="NCBI Taxonomy" id="2213058"/>
    <lineage>
        <taxon>Bacteria</taxon>
        <taxon>Pseudomonadati</taxon>
        <taxon>Pseudomonadota</taxon>
        <taxon>Gammaproteobacteria</taxon>
        <taxon>Oceanospirillales</taxon>
        <taxon>Oceanospirillaceae</taxon>
        <taxon>Marinomonas</taxon>
    </lineage>
</organism>
<protein>
    <submittedName>
        <fullName evidence="1">Uncharacterized protein</fullName>
    </submittedName>
</protein>
<accession>A0A370U7D8</accession>